<sequence>ENWFDILYYVKAESVEEKNKVLATIREYVNSMRNSYRLSISETLLIPVLSKIYCITHANCIK</sequence>
<protein>
    <submittedName>
        <fullName evidence="1">7702_t:CDS:1</fullName>
    </submittedName>
</protein>
<feature type="non-terminal residue" evidence="1">
    <location>
        <position position="1"/>
    </location>
</feature>
<organism evidence="1 2">
    <name type="scientific">Funneliformis caledonium</name>
    <dbReference type="NCBI Taxonomy" id="1117310"/>
    <lineage>
        <taxon>Eukaryota</taxon>
        <taxon>Fungi</taxon>
        <taxon>Fungi incertae sedis</taxon>
        <taxon>Mucoromycota</taxon>
        <taxon>Glomeromycotina</taxon>
        <taxon>Glomeromycetes</taxon>
        <taxon>Glomerales</taxon>
        <taxon>Glomeraceae</taxon>
        <taxon>Funneliformis</taxon>
    </lineage>
</organism>
<feature type="non-terminal residue" evidence="1">
    <location>
        <position position="62"/>
    </location>
</feature>
<accession>A0A9N9IXR6</accession>
<comment type="caution">
    <text evidence="1">The sequence shown here is derived from an EMBL/GenBank/DDBJ whole genome shotgun (WGS) entry which is preliminary data.</text>
</comment>
<proteinExistence type="predicted"/>
<name>A0A9N9IXR6_9GLOM</name>
<dbReference type="OrthoDB" id="2303982at2759"/>
<dbReference type="EMBL" id="CAJVPQ010018889">
    <property type="protein sequence ID" value="CAG8752703.1"/>
    <property type="molecule type" value="Genomic_DNA"/>
</dbReference>
<dbReference type="AlphaFoldDB" id="A0A9N9IXR6"/>
<reference evidence="1" key="1">
    <citation type="submission" date="2021-06" db="EMBL/GenBank/DDBJ databases">
        <authorList>
            <person name="Kallberg Y."/>
            <person name="Tangrot J."/>
            <person name="Rosling A."/>
        </authorList>
    </citation>
    <scope>NUCLEOTIDE SEQUENCE</scope>
    <source>
        <strain evidence="1">UK204</strain>
    </source>
</reference>
<dbReference type="Proteomes" id="UP000789570">
    <property type="component" value="Unassembled WGS sequence"/>
</dbReference>
<gene>
    <name evidence="1" type="ORF">FCALED_LOCUS16401</name>
</gene>
<keyword evidence="2" id="KW-1185">Reference proteome</keyword>
<evidence type="ECO:0000313" key="1">
    <source>
        <dbReference type="EMBL" id="CAG8752703.1"/>
    </source>
</evidence>
<evidence type="ECO:0000313" key="2">
    <source>
        <dbReference type="Proteomes" id="UP000789570"/>
    </source>
</evidence>